<keyword evidence="4" id="KW-0813">Transport</keyword>
<dbReference type="Proteomes" id="UP001497600">
    <property type="component" value="Chromosome H"/>
</dbReference>
<keyword evidence="7" id="KW-1185">Reference proteome</keyword>
<evidence type="ECO:0000256" key="2">
    <source>
        <dbReference type="ARBA" id="ARBA00010186"/>
    </source>
</evidence>
<evidence type="ECO:0000256" key="4">
    <source>
        <dbReference type="RuleBase" id="RU364035"/>
    </source>
</evidence>
<feature type="compositionally biased region" description="Polar residues" evidence="5">
    <location>
        <begin position="1"/>
        <end position="26"/>
    </location>
</feature>
<comment type="similarity">
    <text evidence="2 4">Belongs to the nucleoporin interacting component (NIC) family.</text>
</comment>
<evidence type="ECO:0000256" key="5">
    <source>
        <dbReference type="SAM" id="MobiDB-lite"/>
    </source>
</evidence>
<evidence type="ECO:0000313" key="6">
    <source>
        <dbReference type="EMBL" id="CAK7922329.1"/>
    </source>
</evidence>
<keyword evidence="4" id="KW-0653">Protein transport</keyword>
<gene>
    <name evidence="6" type="primary">NIC96</name>
    <name evidence="6" type="ORF">CAAN4_H25422</name>
</gene>
<dbReference type="InterPro" id="IPR007231">
    <property type="entry name" value="Nucleoporin_int_Nup93/Nic96"/>
</dbReference>
<protein>
    <recommendedName>
        <fullName evidence="4">Nuclear pore protein</fullName>
    </recommendedName>
</protein>
<feature type="region of interest" description="Disordered" evidence="5">
    <location>
        <begin position="1"/>
        <end position="44"/>
    </location>
</feature>
<evidence type="ECO:0000313" key="7">
    <source>
        <dbReference type="Proteomes" id="UP001497600"/>
    </source>
</evidence>
<dbReference type="EMBL" id="OZ004260">
    <property type="protein sequence ID" value="CAK7922329.1"/>
    <property type="molecule type" value="Genomic_DNA"/>
</dbReference>
<keyword evidence="3 4" id="KW-0539">Nucleus</keyword>
<dbReference type="PANTHER" id="PTHR11225:SF4">
    <property type="entry name" value="NUCLEAR PORE COMPLEX PROTEIN NUP93"/>
    <property type="match status" value="1"/>
</dbReference>
<comment type="subcellular location">
    <subcellularLocation>
        <location evidence="1">Nucleus envelope</location>
    </subcellularLocation>
    <subcellularLocation>
        <location evidence="4">Nucleus</location>
        <location evidence="4">Nuclear pore complex</location>
    </subcellularLocation>
</comment>
<sequence length="991" mass="109949">MSLFNQGGNATSSFGTSSVQPNSGATKTAPLMNKSSKLSGSEEGGSTKILKDLLESANNFPKSGLSDLGSIQLTIPELQKKTNSLRHSQKEPASFTRAHYLLASSGVSADDIETELNSLGTQDINNLSGHIGGGFGGGFDGEIGGHKGGFGGGFGGGFDFGDNKKVTSTRPASINVTGSSLDSYLNTKKDENILSAIESSLASASKDFDTFVGKNVAIDWKARKDFLRKSFGVSNGNTNNTNPNAVVSSGSTFSWTKTQANQYNLLAPLSSKQSTSFSSKQLTRERFESHAQIVYQLNEARLTNSFFPLALSFEEVSKANSDLKSGQVGSSWKILVNLAEEKSSKINQEQKFFSSYCLQEQGDAQELNRKLIKTSKAYLESQFYDYIDQIYNKDDDKDKLPPTNINKVTYFINKVARKDKHSDLIENTLNYNGVPIWALIFYLIRAGLYQEALEVVSKNASAFNKFDKNFPIYLKKFVDVNGSVLPSDLNDRLQTEFTQQFGFVADESIDSFDAYKYSVFKIIGKCDLSKKALPQAINLSIEDWLWFHLSLINESSSTSSSSTGSVGESQLIFENYSLGDLQKKIIQLGPKKFNSSSNNPLYLKALVMVGLFELAVQFTYENINECDAVHLAIGLCYYGLLRVTTLSHREGLMHVNSHGECEINFSRLLGSYTRTFKISDPKVAAQYSILIAMANGGNCQYEIETCHEALRELILASREFKMLLGELNSNNGERISGLLEKQRNLISLPSLENFYHKIIEISANRCEEEGRIFDALLLYQLAQEFNTVVILINKLLSEILSTTELDKPLIQFGNYENVNGEKHAVNTIDNNIILLSQHIIATFNKNTFILDNIEPSKKDTVDLLLQIVAIRETFLNKEWDNTLAGIVKLGIIPIDQAQDLLSIRKSAELVHTSLDDNIIKVIPSLLIIIMTSLSQLNYTVLTQRYASSGSQKEEVERIHKMAKNSMIYAGMVQYKMPRETYSLLVSLESSL</sequence>
<keyword evidence="4" id="KW-0906">Nuclear pore complex</keyword>
<keyword evidence="4" id="KW-0472">Membrane</keyword>
<evidence type="ECO:0000256" key="1">
    <source>
        <dbReference type="ARBA" id="ARBA00004259"/>
    </source>
</evidence>
<keyword evidence="4" id="KW-0811">Translocation</keyword>
<dbReference type="Pfam" id="PF04097">
    <property type="entry name" value="Nic96"/>
    <property type="match status" value="1"/>
</dbReference>
<accession>A0ABP0EM22</accession>
<dbReference type="PANTHER" id="PTHR11225">
    <property type="entry name" value="NUCLEAR PORE COMPLEX PROTEIN NUP93 NUCLEOPORIN NUP93 DEAD EYE PROTEIN"/>
    <property type="match status" value="1"/>
</dbReference>
<keyword evidence="4" id="KW-0509">mRNA transport</keyword>
<organism evidence="6 7">
    <name type="scientific">[Candida] anglica</name>
    <dbReference type="NCBI Taxonomy" id="148631"/>
    <lineage>
        <taxon>Eukaryota</taxon>
        <taxon>Fungi</taxon>
        <taxon>Dikarya</taxon>
        <taxon>Ascomycota</taxon>
        <taxon>Saccharomycotina</taxon>
        <taxon>Pichiomycetes</taxon>
        <taxon>Debaryomycetaceae</taxon>
        <taxon>Kurtzmaniella</taxon>
    </lineage>
</organism>
<reference evidence="6 7" key="1">
    <citation type="submission" date="2024-01" db="EMBL/GenBank/DDBJ databases">
        <authorList>
            <consortium name="Genoscope - CEA"/>
            <person name="William W."/>
        </authorList>
    </citation>
    <scope>NUCLEOTIDE SEQUENCE [LARGE SCALE GENOMIC DNA]</scope>
    <source>
        <strain evidence="6 7">29B2s-10</strain>
    </source>
</reference>
<feature type="compositionally biased region" description="Low complexity" evidence="5">
    <location>
        <begin position="34"/>
        <end position="44"/>
    </location>
</feature>
<name>A0ABP0EM22_9ASCO</name>
<evidence type="ECO:0000256" key="3">
    <source>
        <dbReference type="ARBA" id="ARBA00023242"/>
    </source>
</evidence>
<proteinExistence type="inferred from homology"/>